<reference evidence="7 8" key="1">
    <citation type="submission" date="2016-05" db="EMBL/GenBank/DDBJ databases">
        <title>Non-Contiguous Finished Genome Sequence of Streptomyces parvulus 2297 Integrated Site-Specifically with Actinophage R4.</title>
        <authorList>
            <person name="Nishizawa T."/>
            <person name="Miura T."/>
            <person name="Harada C."/>
            <person name="Guo Y."/>
            <person name="Narisawa K."/>
            <person name="Ohta H."/>
            <person name="Takahashi H."/>
            <person name="Shirai M."/>
        </authorList>
    </citation>
    <scope>NUCLEOTIDE SEQUENCE [LARGE SCALE GENOMIC DNA]</scope>
    <source>
        <strain evidence="7 8">2297</strain>
        <plasmid evidence="8">pspa1</plasmid>
    </source>
</reference>
<geneLocation type="plasmid" evidence="8">
    <name>pspa1</name>
</geneLocation>
<dbReference type="KEGG" id="spav:Spa2297_33445"/>
<feature type="domain" description="Erythromycin biosynthesis protein CIII-like C-terminal" evidence="5">
    <location>
        <begin position="252"/>
        <end position="373"/>
    </location>
</feature>
<proteinExistence type="inferred from homology"/>
<keyword evidence="7" id="KW-0614">Plasmid</keyword>
<feature type="region of interest" description="Disordered" evidence="4">
    <location>
        <begin position="378"/>
        <end position="459"/>
    </location>
</feature>
<feature type="domain" description="Erythromycin biosynthesis protein CIII-like N-terminal" evidence="6">
    <location>
        <begin position="91"/>
        <end position="180"/>
    </location>
</feature>
<organism evidence="7 8">
    <name type="scientific">Streptomyces parvulus</name>
    <dbReference type="NCBI Taxonomy" id="146923"/>
    <lineage>
        <taxon>Bacteria</taxon>
        <taxon>Bacillati</taxon>
        <taxon>Actinomycetota</taxon>
        <taxon>Actinomycetes</taxon>
        <taxon>Kitasatosporales</taxon>
        <taxon>Streptomycetaceae</taxon>
        <taxon>Streptomyces</taxon>
    </lineage>
</organism>
<dbReference type="Pfam" id="PF21036">
    <property type="entry name" value="EryCIII-like_N"/>
    <property type="match status" value="1"/>
</dbReference>
<dbReference type="Gene3D" id="3.40.50.2000">
    <property type="entry name" value="Glycogen Phosphorylase B"/>
    <property type="match status" value="2"/>
</dbReference>
<evidence type="ECO:0000256" key="4">
    <source>
        <dbReference type="SAM" id="MobiDB-lite"/>
    </source>
</evidence>
<accession>A0A191VAR2</accession>
<evidence type="ECO:0000259" key="5">
    <source>
        <dbReference type="Pfam" id="PF06722"/>
    </source>
</evidence>
<keyword evidence="3" id="KW-0808">Transferase</keyword>
<dbReference type="GO" id="GO:0016757">
    <property type="term" value="F:glycosyltransferase activity"/>
    <property type="evidence" value="ECO:0007669"/>
    <property type="project" value="UniProtKB-KW"/>
</dbReference>
<feature type="region of interest" description="Disordered" evidence="4">
    <location>
        <begin position="252"/>
        <end position="276"/>
    </location>
</feature>
<feature type="compositionally biased region" description="Pro residues" evidence="4">
    <location>
        <begin position="446"/>
        <end position="459"/>
    </location>
</feature>
<dbReference type="InterPro" id="IPR048284">
    <property type="entry name" value="EryCIII-like_N"/>
</dbReference>
<dbReference type="SUPFAM" id="SSF53756">
    <property type="entry name" value="UDP-Glycosyltransferase/glycogen phosphorylase"/>
    <property type="match status" value="1"/>
</dbReference>
<protein>
    <submittedName>
        <fullName evidence="7">Uncharacterized protein</fullName>
    </submittedName>
</protein>
<evidence type="ECO:0000256" key="2">
    <source>
        <dbReference type="ARBA" id="ARBA00022676"/>
    </source>
</evidence>
<evidence type="ECO:0000256" key="3">
    <source>
        <dbReference type="ARBA" id="ARBA00022679"/>
    </source>
</evidence>
<evidence type="ECO:0000313" key="7">
    <source>
        <dbReference type="EMBL" id="ANJ12000.1"/>
    </source>
</evidence>
<comment type="similarity">
    <text evidence="1">Belongs to the glycosyltransferase 28 family.</text>
</comment>
<name>A0A191VAR2_9ACTN</name>
<gene>
    <name evidence="7" type="ORF">Spa2297_33445</name>
</gene>
<keyword evidence="2" id="KW-0328">Glycosyltransferase</keyword>
<dbReference type="Pfam" id="PF06722">
    <property type="entry name" value="EryCIII-like_C"/>
    <property type="match status" value="1"/>
</dbReference>
<dbReference type="InterPro" id="IPR050426">
    <property type="entry name" value="Glycosyltransferase_28"/>
</dbReference>
<dbReference type="Proteomes" id="UP000078468">
    <property type="component" value="Plasmid pspa1"/>
</dbReference>
<dbReference type="AlphaFoldDB" id="A0A191VAR2"/>
<sequence length="459" mass="48275">MRVLFFTNPLTGRLRPLLPLARSLRVQGHEVAFSTAVTMRSLLEPEAFELLLFGATSDEVSAEVSRRKGADVLFLPSGELWAEHFAAARIDLLADEAVKRAEAWGPDLVISEYCDLVGPLVATSLDVPCAVVSTGPSPSPGTLDSMARKVADRYTERGLPPPSQVPSGRWLLDLCPPSLHPRGWSPPLRRVALRAEFAYETAISPVRSAPVGDRPRVLLGPGTATGPSFGVATLRRSLRSLGIEVDATGEWRTPTGLRSDPHPVRAAESLPAGSGGKGVSAVLHNGSAEMTFAAAARGLPAVVLPTSPEQQLRAQAVEVAGAGVVLRPGHQEPAMIAEGIARLLDDARFTNAAHRIGGEMAGMPAPAEVGRWLAAAVSGKPRPRTPSDRSGTAGASGGRYAFQHLGGSSDVTTLEPGEDVAAHTGEVRRPRLPQHLPPGIGEDGQPSPPVLRAPLPPDE</sequence>
<evidence type="ECO:0000259" key="6">
    <source>
        <dbReference type="Pfam" id="PF21036"/>
    </source>
</evidence>
<evidence type="ECO:0000256" key="1">
    <source>
        <dbReference type="ARBA" id="ARBA00006962"/>
    </source>
</evidence>
<dbReference type="PANTHER" id="PTHR48050">
    <property type="entry name" value="STEROL 3-BETA-GLUCOSYLTRANSFERASE"/>
    <property type="match status" value="1"/>
</dbReference>
<evidence type="ECO:0000313" key="8">
    <source>
        <dbReference type="Proteomes" id="UP000078468"/>
    </source>
</evidence>
<dbReference type="PANTHER" id="PTHR48050:SF13">
    <property type="entry name" value="STEROL 3-BETA-GLUCOSYLTRANSFERASE UGT80A2"/>
    <property type="match status" value="1"/>
</dbReference>
<dbReference type="EMBL" id="CP015867">
    <property type="protein sequence ID" value="ANJ12000.1"/>
    <property type="molecule type" value="Genomic_DNA"/>
</dbReference>
<dbReference type="InterPro" id="IPR010610">
    <property type="entry name" value="EryCIII-like_C"/>
</dbReference>